<dbReference type="Gene3D" id="1.20.59.10">
    <property type="entry name" value="Chorismate mutase"/>
    <property type="match status" value="1"/>
</dbReference>
<dbReference type="Gene3D" id="3.30.70.260">
    <property type="match status" value="1"/>
</dbReference>
<feature type="domain" description="ACT" evidence="22">
    <location>
        <begin position="290"/>
        <end position="367"/>
    </location>
</feature>
<keyword evidence="12" id="KW-0584">Phenylalanine biosynthesis</keyword>
<dbReference type="NCBIfam" id="TIGR01807">
    <property type="entry name" value="CM_P2"/>
    <property type="match status" value="1"/>
</dbReference>
<evidence type="ECO:0000256" key="3">
    <source>
        <dbReference type="ARBA" id="ARBA00004496"/>
    </source>
</evidence>
<evidence type="ECO:0000256" key="15">
    <source>
        <dbReference type="ARBA" id="ARBA00023268"/>
    </source>
</evidence>
<dbReference type="InterPro" id="IPR036263">
    <property type="entry name" value="Chorismate_II_sf"/>
</dbReference>
<keyword evidence="19" id="KW-0175">Coiled coil</keyword>
<proteinExistence type="predicted"/>
<dbReference type="SUPFAM" id="SSF53850">
    <property type="entry name" value="Periplasmic binding protein-like II"/>
    <property type="match status" value="1"/>
</dbReference>
<dbReference type="Pfam" id="PF01817">
    <property type="entry name" value="CM_2"/>
    <property type="match status" value="1"/>
</dbReference>
<dbReference type="NCBIfam" id="NF008865">
    <property type="entry name" value="PRK11898.1"/>
    <property type="match status" value="1"/>
</dbReference>
<evidence type="ECO:0000256" key="8">
    <source>
        <dbReference type="ARBA" id="ARBA00014401"/>
    </source>
</evidence>
<keyword evidence="13" id="KW-0413">Isomerase</keyword>
<dbReference type="InterPro" id="IPR036979">
    <property type="entry name" value="CM_dom_sf"/>
</dbReference>
<dbReference type="SUPFAM" id="SSF48600">
    <property type="entry name" value="Chorismate mutase II"/>
    <property type="match status" value="1"/>
</dbReference>
<evidence type="ECO:0000256" key="18">
    <source>
        <dbReference type="ARBA" id="ARBA00047848"/>
    </source>
</evidence>
<comment type="caution">
    <text evidence="23">The sequence shown here is derived from an EMBL/GenBank/DDBJ whole genome shotgun (WGS) entry which is preliminary data.</text>
</comment>
<dbReference type="PROSITE" id="PS00858">
    <property type="entry name" value="PREPHENATE_DEHYDR_2"/>
    <property type="match status" value="1"/>
</dbReference>
<dbReference type="PROSITE" id="PS51168">
    <property type="entry name" value="CHORISMATE_MUT_2"/>
    <property type="match status" value="1"/>
</dbReference>
<comment type="pathway">
    <text evidence="5">Metabolic intermediate biosynthesis; prephenate biosynthesis; prephenate from chorismate: step 1/1.</text>
</comment>
<comment type="catalytic activity">
    <reaction evidence="18">
        <text>prephenate + H(+) = 3-phenylpyruvate + CO2 + H2O</text>
        <dbReference type="Rhea" id="RHEA:21648"/>
        <dbReference type="ChEBI" id="CHEBI:15377"/>
        <dbReference type="ChEBI" id="CHEBI:15378"/>
        <dbReference type="ChEBI" id="CHEBI:16526"/>
        <dbReference type="ChEBI" id="CHEBI:18005"/>
        <dbReference type="ChEBI" id="CHEBI:29934"/>
        <dbReference type="EC" id="4.2.1.51"/>
    </reaction>
</comment>
<evidence type="ECO:0000259" key="22">
    <source>
        <dbReference type="PROSITE" id="PS51671"/>
    </source>
</evidence>
<sequence>MPEFIISRRQINRLMINQLKQLRDKIDAIDSELLKLMSARAGLAREIGQIKNGMAYRPEREAQVLTRLCALNPGPLANEHIVRLFTEIMSLCRSLEEPMTIAYLGPQGTFSEEAALKRFGGVVTTLACNSIDDVFRKVEAGVAGYGVVPVENSTEGAVGRSLDLLLHTPLKVCGEIKLPIHQHLLALQTDLARIKKIYSHPQSFSQCHEWLNANLPHLPEVARINAASNADAARLAAGDETAAAVAGKKAGEVFGLTICAENIEDDPNNTTRFLVIGTQEVAASGKDKTSLVMSVKNRPGAIHELLAPLAEHGVSMSRLESRPSRASLWEYVFFVDIEGHQQDATIAKALQELRERSAFLKILGSYPAM</sequence>
<dbReference type="EC" id="4.2.1.51" evidence="7"/>
<dbReference type="Pfam" id="PF00800">
    <property type="entry name" value="PDT"/>
    <property type="match status" value="1"/>
</dbReference>
<evidence type="ECO:0000259" key="21">
    <source>
        <dbReference type="PROSITE" id="PS51171"/>
    </source>
</evidence>
<dbReference type="Proteomes" id="UP000183471">
    <property type="component" value="Unassembled WGS sequence"/>
</dbReference>
<evidence type="ECO:0000256" key="16">
    <source>
        <dbReference type="ARBA" id="ARBA00031175"/>
    </source>
</evidence>
<name>A0ABY0TKN5_9PROT</name>
<evidence type="ECO:0000313" key="23">
    <source>
        <dbReference type="EMBL" id="SDQ98425.1"/>
    </source>
</evidence>
<keyword evidence="10" id="KW-0028">Amino-acid biosynthesis</keyword>
<evidence type="ECO:0000256" key="19">
    <source>
        <dbReference type="SAM" id="Coils"/>
    </source>
</evidence>
<dbReference type="EMBL" id="FNKY01000001">
    <property type="protein sequence ID" value="SDQ98425.1"/>
    <property type="molecule type" value="Genomic_DNA"/>
</dbReference>
<keyword evidence="15" id="KW-0511">Multifunctional enzyme</keyword>
<keyword evidence="24" id="KW-1185">Reference proteome</keyword>
<evidence type="ECO:0000256" key="2">
    <source>
        <dbReference type="ARBA" id="ARBA00002364"/>
    </source>
</evidence>
<comment type="subcellular location">
    <subcellularLocation>
        <location evidence="3">Cytoplasm</location>
    </subcellularLocation>
</comment>
<dbReference type="SMART" id="SM00830">
    <property type="entry name" value="CM_2"/>
    <property type="match status" value="1"/>
</dbReference>
<evidence type="ECO:0000256" key="5">
    <source>
        <dbReference type="ARBA" id="ARBA00004817"/>
    </source>
</evidence>
<dbReference type="InterPro" id="IPR008242">
    <property type="entry name" value="Chor_mutase/pphenate_deHydtase"/>
</dbReference>
<dbReference type="InterPro" id="IPR045865">
    <property type="entry name" value="ACT-like_dom_sf"/>
</dbReference>
<dbReference type="PANTHER" id="PTHR21022">
    <property type="entry name" value="PREPHENATE DEHYDRATASE P PROTEIN"/>
    <property type="match status" value="1"/>
</dbReference>
<dbReference type="InterPro" id="IPR010957">
    <property type="entry name" value="G/b/e-P-prot_chorismate_mutase"/>
</dbReference>
<reference evidence="23 24" key="1">
    <citation type="submission" date="2016-10" db="EMBL/GenBank/DDBJ databases">
        <authorList>
            <person name="Varghese N."/>
            <person name="Submissions S."/>
        </authorList>
    </citation>
    <scope>NUCLEOTIDE SEQUENCE [LARGE SCALE GENOMIC DNA]</scope>
    <source>
        <strain evidence="23 24">Nl1</strain>
    </source>
</reference>
<comment type="pathway">
    <text evidence="4">Amino-acid biosynthesis; L-phenylalanine biosynthesis; phenylpyruvate from prephenate: step 1/1.</text>
</comment>
<evidence type="ECO:0000256" key="12">
    <source>
        <dbReference type="ARBA" id="ARBA00023222"/>
    </source>
</evidence>
<dbReference type="EC" id="5.4.99.5" evidence="6"/>
<gene>
    <name evidence="23" type="ORF">SAMN05216402_3116</name>
</gene>
<dbReference type="InterPro" id="IPR001086">
    <property type="entry name" value="Preph_deHydtase"/>
</dbReference>
<comment type="catalytic activity">
    <reaction evidence="1">
        <text>chorismate = prephenate</text>
        <dbReference type="Rhea" id="RHEA:13897"/>
        <dbReference type="ChEBI" id="CHEBI:29748"/>
        <dbReference type="ChEBI" id="CHEBI:29934"/>
        <dbReference type="EC" id="5.4.99.5"/>
    </reaction>
</comment>
<dbReference type="PROSITE" id="PS51171">
    <property type="entry name" value="PREPHENATE_DEHYDR_3"/>
    <property type="match status" value="1"/>
</dbReference>
<dbReference type="InterPro" id="IPR002701">
    <property type="entry name" value="CM_II_prokaryot"/>
</dbReference>
<evidence type="ECO:0000259" key="20">
    <source>
        <dbReference type="PROSITE" id="PS51168"/>
    </source>
</evidence>
<evidence type="ECO:0000256" key="10">
    <source>
        <dbReference type="ARBA" id="ARBA00022605"/>
    </source>
</evidence>
<organism evidence="23 24">
    <name type="scientific">Nitrosospira multiformis</name>
    <dbReference type="NCBI Taxonomy" id="1231"/>
    <lineage>
        <taxon>Bacteria</taxon>
        <taxon>Pseudomonadati</taxon>
        <taxon>Pseudomonadota</taxon>
        <taxon>Betaproteobacteria</taxon>
        <taxon>Nitrosomonadales</taxon>
        <taxon>Nitrosomonadaceae</taxon>
        <taxon>Nitrosospira</taxon>
    </lineage>
</organism>
<keyword evidence="11" id="KW-0057">Aromatic amino acid biosynthesis</keyword>
<dbReference type="CDD" id="cd04905">
    <property type="entry name" value="ACT_CM-PDT"/>
    <property type="match status" value="1"/>
</dbReference>
<evidence type="ECO:0000256" key="14">
    <source>
        <dbReference type="ARBA" id="ARBA00023239"/>
    </source>
</evidence>
<dbReference type="Pfam" id="PF01842">
    <property type="entry name" value="ACT"/>
    <property type="match status" value="1"/>
</dbReference>
<dbReference type="PIRSF" id="PIRSF001500">
    <property type="entry name" value="Chor_mut_pdt_Ppr"/>
    <property type="match status" value="1"/>
</dbReference>
<dbReference type="InterPro" id="IPR018528">
    <property type="entry name" value="Preph_deHydtase_CS"/>
</dbReference>
<dbReference type="SUPFAM" id="SSF55021">
    <property type="entry name" value="ACT-like"/>
    <property type="match status" value="1"/>
</dbReference>
<evidence type="ECO:0000256" key="13">
    <source>
        <dbReference type="ARBA" id="ARBA00023235"/>
    </source>
</evidence>
<keyword evidence="9" id="KW-0963">Cytoplasm</keyword>
<feature type="coiled-coil region" evidence="19">
    <location>
        <begin position="12"/>
        <end position="39"/>
    </location>
</feature>
<evidence type="ECO:0000256" key="17">
    <source>
        <dbReference type="ARBA" id="ARBA00031520"/>
    </source>
</evidence>
<dbReference type="PROSITE" id="PS51671">
    <property type="entry name" value="ACT"/>
    <property type="match status" value="1"/>
</dbReference>
<dbReference type="Gene3D" id="3.40.190.10">
    <property type="entry name" value="Periplasmic binding protein-like II"/>
    <property type="match status" value="2"/>
</dbReference>
<evidence type="ECO:0000256" key="11">
    <source>
        <dbReference type="ARBA" id="ARBA00023141"/>
    </source>
</evidence>
<evidence type="ECO:0000256" key="4">
    <source>
        <dbReference type="ARBA" id="ARBA00004741"/>
    </source>
</evidence>
<evidence type="ECO:0000313" key="24">
    <source>
        <dbReference type="Proteomes" id="UP000183471"/>
    </source>
</evidence>
<keyword evidence="14" id="KW-0456">Lyase</keyword>
<dbReference type="CDD" id="cd13630">
    <property type="entry name" value="PBP2_PDT_1"/>
    <property type="match status" value="1"/>
</dbReference>
<dbReference type="PANTHER" id="PTHR21022:SF19">
    <property type="entry name" value="PREPHENATE DEHYDRATASE-RELATED"/>
    <property type="match status" value="1"/>
</dbReference>
<evidence type="ECO:0000256" key="6">
    <source>
        <dbReference type="ARBA" id="ARBA00012404"/>
    </source>
</evidence>
<evidence type="ECO:0000256" key="7">
    <source>
        <dbReference type="ARBA" id="ARBA00013147"/>
    </source>
</evidence>
<evidence type="ECO:0000256" key="9">
    <source>
        <dbReference type="ARBA" id="ARBA00022490"/>
    </source>
</evidence>
<evidence type="ECO:0000256" key="1">
    <source>
        <dbReference type="ARBA" id="ARBA00000824"/>
    </source>
</evidence>
<feature type="domain" description="Prephenate dehydratase" evidence="21">
    <location>
        <begin position="100"/>
        <end position="278"/>
    </location>
</feature>
<comment type="function">
    <text evidence="2">Catalyzes the Claisen rearrangement of chorismate to prephenate and the decarboxylation/dehydration of prephenate to phenylpyruvate.</text>
</comment>
<feature type="domain" description="Chorismate mutase" evidence="20">
    <location>
        <begin position="13"/>
        <end position="100"/>
    </location>
</feature>
<accession>A0ABY0TKN5</accession>
<protein>
    <recommendedName>
        <fullName evidence="8">Bifunctional chorismate mutase/prephenate dehydratase</fullName>
        <ecNumber evidence="7">4.2.1.51</ecNumber>
        <ecNumber evidence="6">5.4.99.5</ecNumber>
    </recommendedName>
    <alternativeName>
        <fullName evidence="17">Chorismate mutase-prephenate dehydratase</fullName>
    </alternativeName>
    <alternativeName>
        <fullName evidence="16">p-protein</fullName>
    </alternativeName>
</protein>
<dbReference type="InterPro" id="IPR002912">
    <property type="entry name" value="ACT_dom"/>
</dbReference>